<keyword evidence="5" id="KW-0418">Kinase</keyword>
<dbReference type="PROSITE" id="PS50112">
    <property type="entry name" value="PAS"/>
    <property type="match status" value="1"/>
</dbReference>
<keyword evidence="6" id="KW-0902">Two-component regulatory system</keyword>
<dbReference type="InterPro" id="IPR004358">
    <property type="entry name" value="Sig_transdc_His_kin-like_C"/>
</dbReference>
<dbReference type="Pfam" id="PF02518">
    <property type="entry name" value="HATPase_c"/>
    <property type="match status" value="1"/>
</dbReference>
<dbReference type="RefSeq" id="WP_342028333.1">
    <property type="nucleotide sequence ID" value="NZ_FODV01000003.1"/>
</dbReference>
<evidence type="ECO:0000256" key="6">
    <source>
        <dbReference type="ARBA" id="ARBA00023012"/>
    </source>
</evidence>
<comment type="catalytic activity">
    <reaction evidence="1">
        <text>ATP + protein L-histidine = ADP + protein N-phospho-L-histidine.</text>
        <dbReference type="EC" id="2.7.13.3"/>
    </reaction>
</comment>
<dbReference type="InterPro" id="IPR003594">
    <property type="entry name" value="HATPase_dom"/>
</dbReference>
<dbReference type="SMART" id="SM00388">
    <property type="entry name" value="HisKA"/>
    <property type="match status" value="1"/>
</dbReference>
<dbReference type="InterPro" id="IPR036097">
    <property type="entry name" value="HisK_dim/P_sf"/>
</dbReference>
<proteinExistence type="predicted"/>
<dbReference type="InterPro" id="IPR003661">
    <property type="entry name" value="HisK_dim/P_dom"/>
</dbReference>
<evidence type="ECO:0000256" key="3">
    <source>
        <dbReference type="ARBA" id="ARBA00022553"/>
    </source>
</evidence>
<gene>
    <name evidence="10" type="ORF">SAMN04487948_103210</name>
</gene>
<evidence type="ECO:0000313" key="11">
    <source>
        <dbReference type="Proteomes" id="UP000199126"/>
    </source>
</evidence>
<dbReference type="SUPFAM" id="SSF55785">
    <property type="entry name" value="PYP-like sensor domain (PAS domain)"/>
    <property type="match status" value="1"/>
</dbReference>
<feature type="compositionally biased region" description="Polar residues" evidence="7">
    <location>
        <begin position="231"/>
        <end position="246"/>
    </location>
</feature>
<sequence>MQRVNSTFEQVFGYAADDVVGENVDEFIVPPERDAEAAAFNETLQAGTNLRAEVQRATATGVRDFLLHVVPIRLDETNAGGYAIYTDVTDQRERERELRRQNERLDEFASIVSHDLRNPLTVASGYLDLARETNDDANLEKVDAALGRMERLVENLLRLARKGQIVGETTPVELRTVATEAWGHVETADVELVLSLPTDETIDADYDRLVDLLENLFRNSVEHGVRPASGRSASGDSVKRSFTSSRAEPDDSVEHGSTNNRTESGDSVEHGSTDGRTESADAATDGEVTTVRVETTDGGFAVEDDGPGIPEGDRESVFEIGYTTDDDGTGFGLAIVPRIAEAHGWSVAVTAGVDGGARFEFSV</sequence>
<dbReference type="InterPro" id="IPR050736">
    <property type="entry name" value="Sensor_HK_Regulatory"/>
</dbReference>
<dbReference type="InterPro" id="IPR035965">
    <property type="entry name" value="PAS-like_dom_sf"/>
</dbReference>
<evidence type="ECO:0000256" key="4">
    <source>
        <dbReference type="ARBA" id="ARBA00022679"/>
    </source>
</evidence>
<dbReference type="GO" id="GO:0000155">
    <property type="term" value="F:phosphorelay sensor kinase activity"/>
    <property type="evidence" value="ECO:0007669"/>
    <property type="project" value="InterPro"/>
</dbReference>
<dbReference type="CDD" id="cd00130">
    <property type="entry name" value="PAS"/>
    <property type="match status" value="1"/>
</dbReference>
<keyword evidence="4" id="KW-0808">Transferase</keyword>
<dbReference type="SUPFAM" id="SSF47384">
    <property type="entry name" value="Homodimeric domain of signal transducing histidine kinase"/>
    <property type="match status" value="1"/>
</dbReference>
<dbReference type="InterPro" id="IPR000014">
    <property type="entry name" value="PAS"/>
</dbReference>
<evidence type="ECO:0000259" key="9">
    <source>
        <dbReference type="PROSITE" id="PS50112"/>
    </source>
</evidence>
<dbReference type="PRINTS" id="PR00344">
    <property type="entry name" value="BCTRLSENSOR"/>
</dbReference>
<name>A0A1H8QMS3_9EURY</name>
<organism evidence="10 11">
    <name type="scientific">Halogranum amylolyticum</name>
    <dbReference type="NCBI Taxonomy" id="660520"/>
    <lineage>
        <taxon>Archaea</taxon>
        <taxon>Methanobacteriati</taxon>
        <taxon>Methanobacteriota</taxon>
        <taxon>Stenosarchaea group</taxon>
        <taxon>Halobacteria</taxon>
        <taxon>Halobacteriales</taxon>
        <taxon>Haloferacaceae</taxon>
    </lineage>
</organism>
<evidence type="ECO:0000256" key="5">
    <source>
        <dbReference type="ARBA" id="ARBA00022777"/>
    </source>
</evidence>
<reference evidence="11" key="1">
    <citation type="submission" date="2016-10" db="EMBL/GenBank/DDBJ databases">
        <authorList>
            <person name="Varghese N."/>
            <person name="Submissions S."/>
        </authorList>
    </citation>
    <scope>NUCLEOTIDE SEQUENCE [LARGE SCALE GENOMIC DNA]</scope>
    <source>
        <strain evidence="11">CGMCC 1.10121</strain>
    </source>
</reference>
<evidence type="ECO:0000256" key="2">
    <source>
        <dbReference type="ARBA" id="ARBA00012438"/>
    </source>
</evidence>
<keyword evidence="11" id="KW-1185">Reference proteome</keyword>
<feature type="compositionally biased region" description="Basic and acidic residues" evidence="7">
    <location>
        <begin position="263"/>
        <end position="279"/>
    </location>
</feature>
<feature type="domain" description="PAS" evidence="9">
    <location>
        <begin position="1"/>
        <end position="47"/>
    </location>
</feature>
<evidence type="ECO:0000313" key="10">
    <source>
        <dbReference type="EMBL" id="SEO55545.1"/>
    </source>
</evidence>
<protein>
    <recommendedName>
        <fullName evidence="2">histidine kinase</fullName>
        <ecNumber evidence="2">2.7.13.3</ecNumber>
    </recommendedName>
</protein>
<dbReference type="SUPFAM" id="SSF55874">
    <property type="entry name" value="ATPase domain of HSP90 chaperone/DNA topoisomerase II/histidine kinase"/>
    <property type="match status" value="2"/>
</dbReference>
<evidence type="ECO:0000256" key="7">
    <source>
        <dbReference type="SAM" id="MobiDB-lite"/>
    </source>
</evidence>
<dbReference type="InterPro" id="IPR036890">
    <property type="entry name" value="HATPase_C_sf"/>
</dbReference>
<dbReference type="SMART" id="SM00387">
    <property type="entry name" value="HATPase_c"/>
    <property type="match status" value="1"/>
</dbReference>
<dbReference type="AlphaFoldDB" id="A0A1H8QMS3"/>
<evidence type="ECO:0000259" key="8">
    <source>
        <dbReference type="PROSITE" id="PS50109"/>
    </source>
</evidence>
<dbReference type="Pfam" id="PF13426">
    <property type="entry name" value="PAS_9"/>
    <property type="match status" value="1"/>
</dbReference>
<dbReference type="NCBIfam" id="TIGR00229">
    <property type="entry name" value="sensory_box"/>
    <property type="match status" value="1"/>
</dbReference>
<dbReference type="InterPro" id="IPR005467">
    <property type="entry name" value="His_kinase_dom"/>
</dbReference>
<dbReference type="Gene3D" id="3.30.565.10">
    <property type="entry name" value="Histidine kinase-like ATPase, C-terminal domain"/>
    <property type="match status" value="1"/>
</dbReference>
<evidence type="ECO:0000256" key="1">
    <source>
        <dbReference type="ARBA" id="ARBA00000085"/>
    </source>
</evidence>
<dbReference type="PANTHER" id="PTHR43711:SF1">
    <property type="entry name" value="HISTIDINE KINASE 1"/>
    <property type="match status" value="1"/>
</dbReference>
<feature type="domain" description="Histidine kinase" evidence="8">
    <location>
        <begin position="111"/>
        <end position="363"/>
    </location>
</feature>
<dbReference type="EMBL" id="FODV01000003">
    <property type="protein sequence ID" value="SEO55545.1"/>
    <property type="molecule type" value="Genomic_DNA"/>
</dbReference>
<dbReference type="CDD" id="cd00075">
    <property type="entry name" value="HATPase"/>
    <property type="match status" value="1"/>
</dbReference>
<dbReference type="PANTHER" id="PTHR43711">
    <property type="entry name" value="TWO-COMPONENT HISTIDINE KINASE"/>
    <property type="match status" value="1"/>
</dbReference>
<dbReference type="CDD" id="cd00082">
    <property type="entry name" value="HisKA"/>
    <property type="match status" value="1"/>
</dbReference>
<dbReference type="Pfam" id="PF00512">
    <property type="entry name" value="HisKA"/>
    <property type="match status" value="1"/>
</dbReference>
<keyword evidence="3" id="KW-0597">Phosphoprotein</keyword>
<dbReference type="PROSITE" id="PS50109">
    <property type="entry name" value="HIS_KIN"/>
    <property type="match status" value="1"/>
</dbReference>
<dbReference type="Proteomes" id="UP000199126">
    <property type="component" value="Unassembled WGS sequence"/>
</dbReference>
<feature type="region of interest" description="Disordered" evidence="7">
    <location>
        <begin position="225"/>
        <end position="313"/>
    </location>
</feature>
<dbReference type="EC" id="2.7.13.3" evidence="2"/>
<dbReference type="Gene3D" id="3.30.450.20">
    <property type="entry name" value="PAS domain"/>
    <property type="match status" value="1"/>
</dbReference>
<dbReference type="Gene3D" id="1.10.287.130">
    <property type="match status" value="1"/>
</dbReference>
<accession>A0A1H8QMS3</accession>